<reference evidence="4" key="2">
    <citation type="journal article" date="2023" name="IMA Fungus">
        <title>Comparative genomic study of the Penicillium genus elucidates a diverse pangenome and 15 lateral gene transfer events.</title>
        <authorList>
            <person name="Petersen C."/>
            <person name="Sorensen T."/>
            <person name="Nielsen M.R."/>
            <person name="Sondergaard T.E."/>
            <person name="Sorensen J.L."/>
            <person name="Fitzpatrick D.A."/>
            <person name="Frisvad J.C."/>
            <person name="Nielsen K.L."/>
        </authorList>
    </citation>
    <scope>NUCLEOTIDE SEQUENCE</scope>
    <source>
        <strain evidence="4">IBT 29677</strain>
    </source>
</reference>
<keyword evidence="1" id="KW-0175">Coiled coil</keyword>
<gene>
    <name evidence="4" type="ORF">N7509_011099</name>
</gene>
<dbReference type="Proteomes" id="UP001147747">
    <property type="component" value="Unassembled WGS sequence"/>
</dbReference>
<proteinExistence type="predicted"/>
<evidence type="ECO:0000256" key="1">
    <source>
        <dbReference type="SAM" id="Coils"/>
    </source>
</evidence>
<feature type="compositionally biased region" description="Basic residues" evidence="2">
    <location>
        <begin position="567"/>
        <end position="577"/>
    </location>
</feature>
<dbReference type="GeneID" id="81374716"/>
<evidence type="ECO:0000256" key="3">
    <source>
        <dbReference type="SAM" id="Phobius"/>
    </source>
</evidence>
<keyword evidence="3" id="KW-1133">Transmembrane helix</keyword>
<keyword evidence="5" id="KW-1185">Reference proteome</keyword>
<dbReference type="OrthoDB" id="4362991at2759"/>
<protein>
    <submittedName>
        <fullName evidence="4">Uncharacterized protein</fullName>
    </submittedName>
</protein>
<dbReference type="AlphaFoldDB" id="A0A9W9VSL8"/>
<comment type="caution">
    <text evidence="4">The sequence shown here is derived from an EMBL/GenBank/DDBJ whole genome shotgun (WGS) entry which is preliminary data.</text>
</comment>
<feature type="region of interest" description="Disordered" evidence="2">
    <location>
        <begin position="540"/>
        <end position="584"/>
    </location>
</feature>
<feature type="compositionally biased region" description="Basic and acidic residues" evidence="2">
    <location>
        <begin position="549"/>
        <end position="558"/>
    </location>
</feature>
<evidence type="ECO:0000313" key="4">
    <source>
        <dbReference type="EMBL" id="KAJ5388558.1"/>
    </source>
</evidence>
<feature type="region of interest" description="Disordered" evidence="2">
    <location>
        <begin position="470"/>
        <end position="500"/>
    </location>
</feature>
<accession>A0A9W9VSL8</accession>
<feature type="transmembrane region" description="Helical" evidence="3">
    <location>
        <begin position="639"/>
        <end position="657"/>
    </location>
</feature>
<sequence>MAHPYRRSEATGAKVTKRAPKAKTQSMGMAMDHSGSVSPLNMQDPQEHIEEAAKFRKAQKLKKEAQQALGRHQKDSAHNQGSQAEIRGLQNRLKEYTEKVGKGQVINSQQKAQIHALQQELSDAIQKEQMQIAGTATQLAQSQSEVHNAEIERLHRLLVAYEQQLAAGQALDGDQQEQNLSLRRALNDELRTADIRENYIFDLESDHYQIRQLGEVFKQRERNLESELEFMKQRVDLLERDLDTLVEKSYITDNRYYNIFCEEIYQWKKLRDLILCSEPKKSFWEKVNSYGNFMQKTLLLSDEAVRISHDLLLRTEYIWSRQLVEQLELAQGGYSSFSKVMNFRPLSVSGLHQLPTKESESDSGSDAEQDNDFKFFLSPDASPFAKSAEFTSLNTFVEDNLKGRSSRYCNDTDEEDSGYMTDMATFSGTSLYQYTSPLGQHPGSNNTDHLGLQGFQPRENVPEEIIISRSDKATRAATASRKRLHKGPGSHSHAVDADEPLIQLSLGKKRTRTSYSPYAHPDIGPRSSIVHNYVSRTSQQDVVVPRTRSKGEFPERVSKPNLARFPQSKRREQHRSPFKTPRASVSLSEEELSRIVAVRTSADSTETTTKGMRIVEESAVEYSLAGWIWIYLKRRPRALIQPLVGIAVCVAAMYLIADWRLYREFVAANTASDRMMARMRRAQAEYRVVDSPYSNGQWKKWLDVDRVALQ</sequence>
<organism evidence="4 5">
    <name type="scientific">Penicillium cosmopolitanum</name>
    <dbReference type="NCBI Taxonomy" id="1131564"/>
    <lineage>
        <taxon>Eukaryota</taxon>
        <taxon>Fungi</taxon>
        <taxon>Dikarya</taxon>
        <taxon>Ascomycota</taxon>
        <taxon>Pezizomycotina</taxon>
        <taxon>Eurotiomycetes</taxon>
        <taxon>Eurotiomycetidae</taxon>
        <taxon>Eurotiales</taxon>
        <taxon>Aspergillaceae</taxon>
        <taxon>Penicillium</taxon>
    </lineage>
</organism>
<feature type="coiled-coil region" evidence="1">
    <location>
        <begin position="221"/>
        <end position="248"/>
    </location>
</feature>
<keyword evidence="3" id="KW-0812">Transmembrane</keyword>
<keyword evidence="3" id="KW-0472">Membrane</keyword>
<feature type="compositionally biased region" description="Polar residues" evidence="2">
    <location>
        <begin position="35"/>
        <end position="44"/>
    </location>
</feature>
<name>A0A9W9VSL8_9EURO</name>
<evidence type="ECO:0000256" key="2">
    <source>
        <dbReference type="SAM" id="MobiDB-lite"/>
    </source>
</evidence>
<dbReference type="RefSeq" id="XP_056486356.1">
    <property type="nucleotide sequence ID" value="XM_056635736.1"/>
</dbReference>
<evidence type="ECO:0000313" key="5">
    <source>
        <dbReference type="Proteomes" id="UP001147747"/>
    </source>
</evidence>
<reference evidence="4" key="1">
    <citation type="submission" date="2022-12" db="EMBL/GenBank/DDBJ databases">
        <authorList>
            <person name="Petersen C."/>
        </authorList>
    </citation>
    <scope>NUCLEOTIDE SEQUENCE</scope>
    <source>
        <strain evidence="4">IBT 29677</strain>
    </source>
</reference>
<feature type="region of interest" description="Disordered" evidence="2">
    <location>
        <begin position="1"/>
        <end position="84"/>
    </location>
</feature>
<feature type="compositionally biased region" description="Basic and acidic residues" evidence="2">
    <location>
        <begin position="45"/>
        <end position="54"/>
    </location>
</feature>
<dbReference type="EMBL" id="JAPZBU010000009">
    <property type="protein sequence ID" value="KAJ5388558.1"/>
    <property type="molecule type" value="Genomic_DNA"/>
</dbReference>